<feature type="domain" description="SH3" evidence="9">
    <location>
        <begin position="70"/>
        <end position="127"/>
    </location>
</feature>
<feature type="region of interest" description="Disordered" evidence="8">
    <location>
        <begin position="455"/>
        <end position="475"/>
    </location>
</feature>
<feature type="compositionally biased region" description="Low complexity" evidence="8">
    <location>
        <begin position="875"/>
        <end position="885"/>
    </location>
</feature>
<dbReference type="Pfam" id="PF00018">
    <property type="entry name" value="SH3_1"/>
    <property type="match status" value="2"/>
</dbReference>
<feature type="compositionally biased region" description="Polar residues" evidence="8">
    <location>
        <begin position="460"/>
        <end position="473"/>
    </location>
</feature>
<evidence type="ECO:0000256" key="4">
    <source>
        <dbReference type="ARBA" id="ARBA00022443"/>
    </source>
</evidence>
<accession>A0AAD5RNC3</accession>
<protein>
    <recommendedName>
        <fullName evidence="3">Actin cytoskeleton-regulatory complex protein SLA1</fullName>
    </recommendedName>
</protein>
<feature type="compositionally biased region" description="Pro residues" evidence="8">
    <location>
        <begin position="138"/>
        <end position="162"/>
    </location>
</feature>
<feature type="compositionally biased region" description="Basic and acidic residues" evidence="8">
    <location>
        <begin position="215"/>
        <end position="231"/>
    </location>
</feature>
<reference evidence="10" key="1">
    <citation type="submission" date="2022-07" db="EMBL/GenBank/DDBJ databases">
        <title>Draft genome sequence of Zalerion maritima ATCC 34329, a (micro)plastics degrading marine fungus.</title>
        <authorList>
            <person name="Paco A."/>
            <person name="Goncalves M.F.M."/>
            <person name="Rocha-Santos T.A.P."/>
            <person name="Alves A."/>
        </authorList>
    </citation>
    <scope>NUCLEOTIDE SEQUENCE</scope>
    <source>
        <strain evidence="10">ATCC 34329</strain>
    </source>
</reference>
<dbReference type="Gene3D" id="2.30.30.700">
    <property type="entry name" value="SLA1 homology domain 1"/>
    <property type="match status" value="1"/>
</dbReference>
<dbReference type="GO" id="GO:0005634">
    <property type="term" value="C:nucleus"/>
    <property type="evidence" value="ECO:0007669"/>
    <property type="project" value="TreeGrafter"/>
</dbReference>
<dbReference type="PROSITE" id="PS50002">
    <property type="entry name" value="SH3"/>
    <property type="match status" value="3"/>
</dbReference>
<feature type="compositionally biased region" description="Low complexity" evidence="8">
    <location>
        <begin position="823"/>
        <end position="851"/>
    </location>
</feature>
<dbReference type="Gene3D" id="1.10.150.50">
    <property type="entry name" value="Transcription Factor, Ets-1"/>
    <property type="match status" value="1"/>
</dbReference>
<feature type="compositionally biased region" description="Polar residues" evidence="8">
    <location>
        <begin position="852"/>
        <end position="861"/>
    </location>
</feature>
<dbReference type="GO" id="GO:0005886">
    <property type="term" value="C:plasma membrane"/>
    <property type="evidence" value="ECO:0007669"/>
    <property type="project" value="UniProtKB-SubCell"/>
</dbReference>
<proteinExistence type="inferred from homology"/>
<feature type="region of interest" description="Disordered" evidence="8">
    <location>
        <begin position="598"/>
        <end position="630"/>
    </location>
</feature>
<dbReference type="InterPro" id="IPR013761">
    <property type="entry name" value="SAM/pointed_sf"/>
</dbReference>
<keyword evidence="6" id="KW-0472">Membrane</keyword>
<feature type="domain" description="SH3" evidence="9">
    <location>
        <begin position="393"/>
        <end position="455"/>
    </location>
</feature>
<dbReference type="InterPro" id="IPR035821">
    <property type="entry name" value="Sla1_SH3_3"/>
</dbReference>
<dbReference type="InterPro" id="IPR056996">
    <property type="entry name" value="PH_SLA1"/>
</dbReference>
<feature type="region of interest" description="Disordered" evidence="8">
    <location>
        <begin position="185"/>
        <end position="278"/>
    </location>
</feature>
<evidence type="ECO:0000256" key="5">
    <source>
        <dbReference type="ARBA" id="ARBA00022475"/>
    </source>
</evidence>
<dbReference type="Proteomes" id="UP001201980">
    <property type="component" value="Unassembled WGS sequence"/>
</dbReference>
<feature type="region of interest" description="Disordered" evidence="8">
    <location>
        <begin position="128"/>
        <end position="172"/>
    </location>
</feature>
<dbReference type="SMART" id="SM00326">
    <property type="entry name" value="SH3"/>
    <property type="match status" value="3"/>
</dbReference>
<organism evidence="10 11">
    <name type="scientific">Zalerion maritima</name>
    <dbReference type="NCBI Taxonomy" id="339359"/>
    <lineage>
        <taxon>Eukaryota</taxon>
        <taxon>Fungi</taxon>
        <taxon>Dikarya</taxon>
        <taxon>Ascomycota</taxon>
        <taxon>Pezizomycotina</taxon>
        <taxon>Sordariomycetes</taxon>
        <taxon>Lulworthiomycetidae</taxon>
        <taxon>Lulworthiales</taxon>
        <taxon>Lulworthiaceae</taxon>
        <taxon>Zalerion</taxon>
    </lineage>
</organism>
<dbReference type="InterPro" id="IPR001452">
    <property type="entry name" value="SH3_domain"/>
</dbReference>
<dbReference type="EMBL" id="JAKWBI020000190">
    <property type="protein sequence ID" value="KAJ2899712.1"/>
    <property type="molecule type" value="Genomic_DNA"/>
</dbReference>
<dbReference type="GO" id="GO:0000147">
    <property type="term" value="P:actin cortical patch assembly"/>
    <property type="evidence" value="ECO:0007669"/>
    <property type="project" value="TreeGrafter"/>
</dbReference>
<comment type="caution">
    <text evidence="10">The sequence shown here is derived from an EMBL/GenBank/DDBJ whole genome shotgun (WGS) entry which is preliminary data.</text>
</comment>
<evidence type="ECO:0000256" key="8">
    <source>
        <dbReference type="SAM" id="MobiDB-lite"/>
    </source>
</evidence>
<dbReference type="GO" id="GO:0043130">
    <property type="term" value="F:ubiquitin binding"/>
    <property type="evidence" value="ECO:0007669"/>
    <property type="project" value="InterPro"/>
</dbReference>
<dbReference type="GO" id="GO:0030674">
    <property type="term" value="F:protein-macromolecule adaptor activity"/>
    <property type="evidence" value="ECO:0007669"/>
    <property type="project" value="InterPro"/>
</dbReference>
<dbReference type="PANTHER" id="PTHR15735">
    <property type="entry name" value="FCH AND DOUBLE SH3 DOMAINS PROTEIN"/>
    <property type="match status" value="1"/>
</dbReference>
<feature type="compositionally biased region" description="Low complexity" evidence="8">
    <location>
        <begin position="752"/>
        <end position="762"/>
    </location>
</feature>
<feature type="region of interest" description="Disordered" evidence="8">
    <location>
        <begin position="701"/>
        <end position="922"/>
    </location>
</feature>
<dbReference type="Gene3D" id="2.30.30.40">
    <property type="entry name" value="SH3 Domains"/>
    <property type="match status" value="3"/>
</dbReference>
<comment type="subcellular location">
    <subcellularLocation>
        <location evidence="1">Cell membrane</location>
    </subcellularLocation>
</comment>
<keyword evidence="5" id="KW-1003">Cell membrane</keyword>
<evidence type="ECO:0000313" key="11">
    <source>
        <dbReference type="Proteomes" id="UP001201980"/>
    </source>
</evidence>
<dbReference type="GO" id="GO:0030833">
    <property type="term" value="P:regulation of actin filament polymerization"/>
    <property type="evidence" value="ECO:0007669"/>
    <property type="project" value="TreeGrafter"/>
</dbReference>
<name>A0AAD5RNC3_9PEZI</name>
<feature type="compositionally biased region" description="Basic and acidic residues" evidence="8">
    <location>
        <begin position="538"/>
        <end position="549"/>
    </location>
</feature>
<evidence type="ECO:0000256" key="2">
    <source>
        <dbReference type="ARBA" id="ARBA00007948"/>
    </source>
</evidence>
<dbReference type="InterPro" id="IPR036028">
    <property type="entry name" value="SH3-like_dom_sf"/>
</dbReference>
<dbReference type="PRINTS" id="PR00452">
    <property type="entry name" value="SH3DOMAIN"/>
</dbReference>
<sequence length="1116" mass="119174">MGFIGVYRAIYDYAPQAEGELAITDGDLLFVLEKNGDDDWWKAKKKAAAEDEDEPIGLIPNNYIEEAKPICYARALYEYTRQTEEELSFPEDANLMVFDTSDPDWILVGLDGDYGFVPANYIEMPRDEEAGDASQEVAPPPALPTRPPTELPSSPLPSPPQEIPASSITSAAAAASGPAATLAAAMGGRSATTKKPSVSFSEEPPATINSPPALPRRDYASTESPEQHEEEPVSPPLPSRPVPRLEPREAPTRTKSPPIPIRAASRHEFDTVNPSPLSPGGFRLYHINEMVSVMGKRKKMPTTLGVNLSTGIIMIAPEKAQDGPTQEWTGDRMTHYSREGKHVFLELVKPSKSIDFHAGAKDTAEEIVSALGELAGAIKAEGLLEVIAAGKSKGQKKGVVLYEFRAQGQDEVSVDVDDEVIILDDRLSEEWWKVRRIRSGKEGVVPSSYVEVTGTVLPSPASSGINSGRSMVEQNRLEEKRLAREALKNSRASEVGVQASLPERGSSLSSTGARINNSGQRGIENGPSGGSPTSSSRPRPDPSKVRAWTDRSKSFSVDAQFLGLKDGKINLHKMNGVKIAVPVAKMSVEDLNFVEKMTGQSLQDKPRGDRRVSAKSATESSRSKVGASVQPRKPDYDWFQFFLSCDVAVGLCDRYAQAFVKDSMDESVLPDVDASVLRNLGLREGDIIKVMRFLDNKYGRTKNRKEGEGEGGLFAGEGGKLKNNTRKGRPTPTNQASDVVDPKAFSKDDGEAAGSAAASSSSPTQENPKKPSSAGGFDDDAWDVKPARPQPAPSNLSPKVEEQPKPVAVASAPPPTQLTGGMQELSLLSQPLESIKPQPTAPAPLQQPAATDINSQPTQLPGASASVFNAVASLSTSPAAQARARPTPPSGTPTQGGGLMPPPPPRPLSAPQVTGPSQFGAPSIMPQMTGVQGQVAPPGQSLNDITQNRLQQQIMQQQEQIRQMQQQQPMQPGFMVGQPTGIMRQHMTGIQSPFGPQQTGQMPQGPGMMGPQATGVPGQYSVSGPINSFLPSPLEPQRTAMPTGPPSIQRGGAGSFGSGQPPQQQGSGMLQPLTAQKTGPPPPIRFGMQNEAKLTPQATGRRANLAQATPENPFGF</sequence>
<dbReference type="SUPFAM" id="SSF50044">
    <property type="entry name" value="SH3-domain"/>
    <property type="match status" value="3"/>
</dbReference>
<feature type="compositionally biased region" description="Basic and acidic residues" evidence="8">
    <location>
        <begin position="243"/>
        <end position="252"/>
    </location>
</feature>
<feature type="compositionally biased region" description="Basic and acidic residues" evidence="8">
    <location>
        <begin position="740"/>
        <end position="750"/>
    </location>
</feature>
<evidence type="ECO:0000256" key="6">
    <source>
        <dbReference type="ARBA" id="ARBA00023136"/>
    </source>
</evidence>
<dbReference type="GO" id="GO:0008092">
    <property type="term" value="F:cytoskeletal protein binding"/>
    <property type="evidence" value="ECO:0007669"/>
    <property type="project" value="InterPro"/>
</dbReference>
<evidence type="ECO:0000313" key="10">
    <source>
        <dbReference type="EMBL" id="KAJ2899712.1"/>
    </source>
</evidence>
<dbReference type="InterPro" id="IPR007131">
    <property type="entry name" value="SHD1"/>
</dbReference>
<dbReference type="CDD" id="cd11775">
    <property type="entry name" value="SH3_Sla1p_3"/>
    <property type="match status" value="1"/>
</dbReference>
<dbReference type="PANTHER" id="PTHR15735:SF19">
    <property type="entry name" value="ACTIN CYTOSKELETON-REGULATORY COMPLEX PROTEIN SLA1"/>
    <property type="match status" value="1"/>
</dbReference>
<evidence type="ECO:0000259" key="9">
    <source>
        <dbReference type="PROSITE" id="PS50002"/>
    </source>
</evidence>
<dbReference type="GO" id="GO:0042802">
    <property type="term" value="F:identical protein binding"/>
    <property type="evidence" value="ECO:0007669"/>
    <property type="project" value="InterPro"/>
</dbReference>
<keyword evidence="11" id="KW-1185">Reference proteome</keyword>
<dbReference type="Pfam" id="PF24081">
    <property type="entry name" value="PH_SLA1"/>
    <property type="match status" value="1"/>
</dbReference>
<feature type="compositionally biased region" description="Polar residues" evidence="8">
    <location>
        <begin position="506"/>
        <end position="520"/>
    </location>
</feature>
<evidence type="ECO:0000256" key="1">
    <source>
        <dbReference type="ARBA" id="ARBA00004236"/>
    </source>
</evidence>
<gene>
    <name evidence="10" type="ORF">MKZ38_002905</name>
</gene>
<feature type="compositionally biased region" description="Low complexity" evidence="8">
    <location>
        <begin position="1058"/>
        <end position="1072"/>
    </location>
</feature>
<evidence type="ECO:0000256" key="3">
    <source>
        <dbReference type="ARBA" id="ARBA00020357"/>
    </source>
</evidence>
<dbReference type="Pfam" id="PF03983">
    <property type="entry name" value="SHD1"/>
    <property type="match status" value="1"/>
</dbReference>
<dbReference type="AlphaFoldDB" id="A0AAD5RNC3"/>
<evidence type="ECO:0000256" key="7">
    <source>
        <dbReference type="PROSITE-ProRule" id="PRU00192"/>
    </source>
</evidence>
<feature type="region of interest" description="Disordered" evidence="8">
    <location>
        <begin position="493"/>
        <end position="549"/>
    </location>
</feature>
<keyword evidence="4 7" id="KW-0728">SH3 domain</keyword>
<feature type="region of interest" description="Disordered" evidence="8">
    <location>
        <begin position="1028"/>
        <end position="1116"/>
    </location>
</feature>
<dbReference type="Pfam" id="PF14604">
    <property type="entry name" value="SH3_9"/>
    <property type="match status" value="1"/>
</dbReference>
<comment type="similarity">
    <text evidence="2">Belongs to the SLA1 family.</text>
</comment>
<feature type="domain" description="SH3" evidence="9">
    <location>
        <begin position="2"/>
        <end position="69"/>
    </location>
</feature>